<comment type="function">
    <text evidence="5">Succinyl-CoA synthetase functions in the citric acid cycle (TCA), coupling the hydrolysis of succinyl-CoA to the synthesis of either ATP or GTP and thus represents the only step of substrate-level phosphorylation in the TCA. The beta subunit provides nucleotide specificity of the enzyme and binds the substrate succinate, while the binding sites for coenzyme A and phosphate are found in the alpha subunit.</text>
</comment>
<dbReference type="SUPFAM" id="SSF52210">
    <property type="entry name" value="Succinyl-CoA synthetase domains"/>
    <property type="match status" value="1"/>
</dbReference>
<comment type="caution">
    <text evidence="5">Lacks conserved residue(s) required for the propagation of feature annotation.</text>
</comment>
<dbReference type="NCBIfam" id="TIGR01016">
    <property type="entry name" value="sucCoAbeta"/>
    <property type="match status" value="1"/>
</dbReference>
<reference evidence="9" key="1">
    <citation type="journal article" date="2019" name="Int. J. Syst. Evol. Microbiol.">
        <title>The Global Catalogue of Microorganisms (GCM) 10K type strain sequencing project: providing services to taxonomists for standard genome sequencing and annotation.</title>
        <authorList>
            <consortium name="The Broad Institute Genomics Platform"/>
            <consortium name="The Broad Institute Genome Sequencing Center for Infectious Disease"/>
            <person name="Wu L."/>
            <person name="Ma J."/>
        </authorList>
    </citation>
    <scope>NUCLEOTIDE SEQUENCE [LARGE SCALE GENOMIC DNA]</scope>
    <source>
        <strain evidence="9">JCM 10425</strain>
    </source>
</reference>
<proteinExistence type="inferred from homology"/>
<feature type="binding site" evidence="5">
    <location>
        <position position="94"/>
    </location>
    <ligand>
        <name>ATP</name>
        <dbReference type="ChEBI" id="CHEBI:30616"/>
    </ligand>
</feature>
<dbReference type="InterPro" id="IPR016102">
    <property type="entry name" value="Succinyl-CoA_synth-like"/>
</dbReference>
<accession>A0ABP3DFX9</accession>
<dbReference type="Proteomes" id="UP001500967">
    <property type="component" value="Unassembled WGS sequence"/>
</dbReference>
<keyword evidence="5 6" id="KW-0067">ATP-binding</keyword>
<comment type="similarity">
    <text evidence="5">Belongs to the succinate/malate CoA ligase beta subunit family.</text>
</comment>
<feature type="binding site" evidence="5">
    <location>
        <position position="256"/>
    </location>
    <ligand>
        <name>substrate</name>
        <note>ligand shared with subunit alpha</note>
    </ligand>
</feature>
<feature type="binding site" evidence="5">
    <location>
        <begin position="318"/>
        <end position="320"/>
    </location>
    <ligand>
        <name>substrate</name>
        <note>ligand shared with subunit alpha</note>
    </ligand>
</feature>
<dbReference type="PROSITE" id="PS50975">
    <property type="entry name" value="ATP_GRASP"/>
    <property type="match status" value="1"/>
</dbReference>
<keyword evidence="9" id="KW-1185">Reference proteome</keyword>
<dbReference type="InterPro" id="IPR011761">
    <property type="entry name" value="ATP-grasp"/>
</dbReference>
<dbReference type="InterPro" id="IPR005811">
    <property type="entry name" value="SUCC_ACL_C"/>
</dbReference>
<name>A0ABP3DFX9_9ACTN</name>
<evidence type="ECO:0000259" key="7">
    <source>
        <dbReference type="PROSITE" id="PS50975"/>
    </source>
</evidence>
<evidence type="ECO:0000256" key="3">
    <source>
        <dbReference type="ARBA" id="ARBA00022741"/>
    </source>
</evidence>
<dbReference type="PROSITE" id="PS01217">
    <property type="entry name" value="SUCCINYL_COA_LIG_3"/>
    <property type="match status" value="1"/>
</dbReference>
<dbReference type="PIRSF" id="PIRSF001554">
    <property type="entry name" value="SucCS_beta"/>
    <property type="match status" value="1"/>
</dbReference>
<keyword evidence="4 5" id="KW-0460">Magnesium</keyword>
<dbReference type="NCBIfam" id="NF001913">
    <property type="entry name" value="PRK00696.1"/>
    <property type="match status" value="1"/>
</dbReference>
<dbReference type="InterPro" id="IPR013815">
    <property type="entry name" value="ATP_grasp_subdomain_1"/>
</dbReference>
<dbReference type="Gene3D" id="3.40.50.261">
    <property type="entry name" value="Succinyl-CoA synthetase domains"/>
    <property type="match status" value="1"/>
</dbReference>
<gene>
    <name evidence="8" type="primary">sucC_1</name>
    <name evidence="5" type="synonym">sucC</name>
    <name evidence="8" type="ORF">GCM10009539_14540</name>
</gene>
<protein>
    <recommendedName>
        <fullName evidence="5">Succinate--CoA ligase [ADP-forming] subunit beta</fullName>
        <ecNumber evidence="5">6.2.1.5</ecNumber>
    </recommendedName>
    <alternativeName>
        <fullName evidence="5">Succinyl-CoA synthetase subunit beta</fullName>
        <shortName evidence="5">SCS-beta</shortName>
    </alternativeName>
</protein>
<comment type="cofactor">
    <cofactor evidence="5">
        <name>Mg(2+)</name>
        <dbReference type="ChEBI" id="CHEBI:18420"/>
    </cofactor>
    <text evidence="5">Binds 1 Mg(2+) ion per subunit.</text>
</comment>
<dbReference type="PANTHER" id="PTHR11815">
    <property type="entry name" value="SUCCINYL-COA SYNTHETASE BETA CHAIN"/>
    <property type="match status" value="1"/>
</dbReference>
<dbReference type="InterPro" id="IPR013650">
    <property type="entry name" value="ATP-grasp_succ-CoA_synth-type"/>
</dbReference>
<evidence type="ECO:0000256" key="6">
    <source>
        <dbReference type="PROSITE-ProRule" id="PRU00409"/>
    </source>
</evidence>
<comment type="caution">
    <text evidence="8">The sequence shown here is derived from an EMBL/GenBank/DDBJ whole genome shotgun (WGS) entry which is preliminary data.</text>
</comment>
<keyword evidence="2 5" id="KW-0479">Metal-binding</keyword>
<feature type="binding site" evidence="5">
    <location>
        <position position="99"/>
    </location>
    <ligand>
        <name>ATP</name>
        <dbReference type="ChEBI" id="CHEBI:30616"/>
    </ligand>
</feature>
<dbReference type="GO" id="GO:0016874">
    <property type="term" value="F:ligase activity"/>
    <property type="evidence" value="ECO:0007669"/>
    <property type="project" value="UniProtKB-KW"/>
</dbReference>
<dbReference type="EC" id="6.2.1.5" evidence="5"/>
<dbReference type="Gene3D" id="3.30.470.20">
    <property type="entry name" value="ATP-grasp fold, B domain"/>
    <property type="match status" value="1"/>
</dbReference>
<evidence type="ECO:0000313" key="9">
    <source>
        <dbReference type="Proteomes" id="UP001500967"/>
    </source>
</evidence>
<dbReference type="PANTHER" id="PTHR11815:SF10">
    <property type="entry name" value="SUCCINATE--COA LIGASE [GDP-FORMING] SUBUNIT BETA, MITOCHONDRIAL"/>
    <property type="match status" value="1"/>
</dbReference>
<feature type="binding site" evidence="5">
    <location>
        <begin position="52"/>
        <end position="54"/>
    </location>
    <ligand>
        <name>ATP</name>
        <dbReference type="ChEBI" id="CHEBI:30616"/>
    </ligand>
</feature>
<comment type="subunit">
    <text evidence="5">Heterotetramer of two alpha and two beta subunits.</text>
</comment>
<comment type="catalytic activity">
    <reaction evidence="5">
        <text>succinate + ATP + CoA = succinyl-CoA + ADP + phosphate</text>
        <dbReference type="Rhea" id="RHEA:17661"/>
        <dbReference type="ChEBI" id="CHEBI:30031"/>
        <dbReference type="ChEBI" id="CHEBI:30616"/>
        <dbReference type="ChEBI" id="CHEBI:43474"/>
        <dbReference type="ChEBI" id="CHEBI:57287"/>
        <dbReference type="ChEBI" id="CHEBI:57292"/>
        <dbReference type="ChEBI" id="CHEBI:456216"/>
        <dbReference type="EC" id="6.2.1.5"/>
    </reaction>
</comment>
<evidence type="ECO:0000256" key="4">
    <source>
        <dbReference type="ARBA" id="ARBA00022842"/>
    </source>
</evidence>
<dbReference type="Gene3D" id="3.30.1490.20">
    <property type="entry name" value="ATP-grasp fold, A domain"/>
    <property type="match status" value="1"/>
</dbReference>
<dbReference type="SUPFAM" id="SSF56059">
    <property type="entry name" value="Glutathione synthetase ATP-binding domain-like"/>
    <property type="match status" value="1"/>
</dbReference>
<evidence type="ECO:0000256" key="5">
    <source>
        <dbReference type="HAMAP-Rule" id="MF_00558"/>
    </source>
</evidence>
<dbReference type="HAMAP" id="MF_00558">
    <property type="entry name" value="Succ_CoA_beta"/>
    <property type="match status" value="1"/>
</dbReference>
<sequence length="390" mass="40843">MDLFEYQARDIFAKHGVPVLAGSVADTPAEARSIAEKVGKQVVVKAQVKVGGRGKAGGVKLAENPDEAEARATDILGMDIKGHIAHRVLVAEASDIEEEYYFSFLLDRANRTFLAMASREGGVEIEQVAVDNPDALAKIPVSAVDGVDEAKAREILVAGKFPEDTLDEAAKAVVALWDVFVGEDATLVEVNPLVKAPGGRIIALDGKVTFDANAGFRQPGHDELEDVSAVDPLEQAAKAKNLNYVKLDGEVGIIGNGAGLVMSTLDVVAYAGEEFGGKKPANFLDIGGGASAEVMANGLEIILSDPSVKSVFVNVFGGITACDAVANGIVQALALLAERGDEVTKPLVVRLDGNNAELGRQILTDANHPLVEQVDTMDGAARRAAELAAK</sequence>
<dbReference type="InterPro" id="IPR005809">
    <property type="entry name" value="Succ_CoA_ligase-like_bsu"/>
</dbReference>
<keyword evidence="1 5" id="KW-0436">Ligase</keyword>
<feature type="binding site" evidence="5">
    <location>
        <position position="205"/>
    </location>
    <ligand>
        <name>Mg(2+)</name>
        <dbReference type="ChEBI" id="CHEBI:18420"/>
    </ligand>
</feature>
<organism evidence="8 9">
    <name type="scientific">Cryptosporangium japonicum</name>
    <dbReference type="NCBI Taxonomy" id="80872"/>
    <lineage>
        <taxon>Bacteria</taxon>
        <taxon>Bacillati</taxon>
        <taxon>Actinomycetota</taxon>
        <taxon>Actinomycetes</taxon>
        <taxon>Cryptosporangiales</taxon>
        <taxon>Cryptosporangiaceae</taxon>
        <taxon>Cryptosporangium</taxon>
    </lineage>
</organism>
<dbReference type="Pfam" id="PF08442">
    <property type="entry name" value="ATP-grasp_2"/>
    <property type="match status" value="1"/>
</dbReference>
<evidence type="ECO:0000313" key="8">
    <source>
        <dbReference type="EMBL" id="GAA0230229.1"/>
    </source>
</evidence>
<keyword evidence="3 5" id="KW-0547">Nucleotide-binding</keyword>
<feature type="domain" description="ATP-grasp" evidence="7">
    <location>
        <begin position="9"/>
        <end position="241"/>
    </location>
</feature>
<feature type="binding site" evidence="5">
    <location>
        <position position="45"/>
    </location>
    <ligand>
        <name>ATP</name>
        <dbReference type="ChEBI" id="CHEBI:30616"/>
    </ligand>
</feature>
<comment type="catalytic activity">
    <reaction evidence="5">
        <text>GTP + succinate + CoA = succinyl-CoA + GDP + phosphate</text>
        <dbReference type="Rhea" id="RHEA:22120"/>
        <dbReference type="ChEBI" id="CHEBI:30031"/>
        <dbReference type="ChEBI" id="CHEBI:37565"/>
        <dbReference type="ChEBI" id="CHEBI:43474"/>
        <dbReference type="ChEBI" id="CHEBI:57287"/>
        <dbReference type="ChEBI" id="CHEBI:57292"/>
        <dbReference type="ChEBI" id="CHEBI:58189"/>
    </reaction>
</comment>
<dbReference type="EMBL" id="BAAAGX010000006">
    <property type="protein sequence ID" value="GAA0230229.1"/>
    <property type="molecule type" value="Genomic_DNA"/>
</dbReference>
<dbReference type="RefSeq" id="WP_344647941.1">
    <property type="nucleotide sequence ID" value="NZ_BAAAGX010000006.1"/>
</dbReference>
<dbReference type="Pfam" id="PF00549">
    <property type="entry name" value="Ligase_CoA"/>
    <property type="match status" value="1"/>
</dbReference>
<feature type="binding site" evidence="5">
    <location>
        <position position="191"/>
    </location>
    <ligand>
        <name>Mg(2+)</name>
        <dbReference type="ChEBI" id="CHEBI:18420"/>
    </ligand>
</feature>
<evidence type="ECO:0000256" key="2">
    <source>
        <dbReference type="ARBA" id="ARBA00022723"/>
    </source>
</evidence>
<evidence type="ECO:0000256" key="1">
    <source>
        <dbReference type="ARBA" id="ARBA00022598"/>
    </source>
</evidence>
<comment type="pathway">
    <text evidence="5">Carbohydrate metabolism; tricarboxylic acid cycle; succinate from succinyl-CoA (ligase route): step 1/1.</text>
</comment>
<keyword evidence="5" id="KW-0816">Tricarboxylic acid cycle</keyword>
<dbReference type="InterPro" id="IPR017866">
    <property type="entry name" value="Succ-CoA_synthase_bsu_CS"/>
</dbReference>